<comment type="caution">
    <text evidence="2">The sequence shown here is derived from an EMBL/GenBank/DDBJ whole genome shotgun (WGS) entry which is preliminary data.</text>
</comment>
<dbReference type="CDD" id="cd06257">
    <property type="entry name" value="DnaJ"/>
    <property type="match status" value="1"/>
</dbReference>
<feature type="domain" description="J" evidence="1">
    <location>
        <begin position="200"/>
        <end position="264"/>
    </location>
</feature>
<dbReference type="PRINTS" id="PR00625">
    <property type="entry name" value="JDOMAIN"/>
</dbReference>
<proteinExistence type="predicted"/>
<sequence length="265" mass="31078">MFFKFKLQNYKRCEKCSKESPEDDAKFCIFCGKELNHPAKQKLLYIYDKNPAIIAAFLAKMAKLDNASISHDLSRFISSLLDKIDLFYSKDYGDFRSSYAEIFALEKSGGRSISKLCSCMRISSQQEVDFLICILLDLAYFDKQMSDSENTLIESIIIGLGLNLIVFRELKIKYEQIYHFTSKEQNRQKQENDSKITLKQAYEILKSREDDDFETIKKNYRKLAREYHYDNLYSKELPPELLKIAQEMMKKINLAYEIIKEARGV</sequence>
<keyword evidence="3" id="KW-1185">Reference proteome</keyword>
<reference evidence="2" key="1">
    <citation type="submission" date="2022-06" db="EMBL/GenBank/DDBJ databases">
        <title>Helicobacter colisuis sp. nov.</title>
        <authorList>
            <person name="Papic B."/>
            <person name="Gruntar I."/>
        </authorList>
    </citation>
    <scope>NUCLEOTIDE SEQUENCE</scope>
    <source>
        <strain evidence="2">11154-15</strain>
    </source>
</reference>
<dbReference type="Pfam" id="PF00226">
    <property type="entry name" value="DnaJ"/>
    <property type="match status" value="1"/>
</dbReference>
<evidence type="ECO:0000259" key="1">
    <source>
        <dbReference type="PROSITE" id="PS50076"/>
    </source>
</evidence>
<name>A0ABT0TUA0_9HELI</name>
<dbReference type="SUPFAM" id="SSF46565">
    <property type="entry name" value="Chaperone J-domain"/>
    <property type="match status" value="1"/>
</dbReference>
<organism evidence="2 3">
    <name type="scientific">Helicobacter colisuis</name>
    <dbReference type="NCBI Taxonomy" id="2949739"/>
    <lineage>
        <taxon>Bacteria</taxon>
        <taxon>Pseudomonadati</taxon>
        <taxon>Campylobacterota</taxon>
        <taxon>Epsilonproteobacteria</taxon>
        <taxon>Campylobacterales</taxon>
        <taxon>Helicobacteraceae</taxon>
        <taxon>Helicobacter</taxon>
    </lineage>
</organism>
<evidence type="ECO:0000313" key="3">
    <source>
        <dbReference type="Proteomes" id="UP001057522"/>
    </source>
</evidence>
<dbReference type="EMBL" id="JAMOKX010000003">
    <property type="protein sequence ID" value="MCL9819506.1"/>
    <property type="molecule type" value="Genomic_DNA"/>
</dbReference>
<dbReference type="InterPro" id="IPR001623">
    <property type="entry name" value="DnaJ_domain"/>
</dbReference>
<dbReference type="Gene3D" id="1.10.287.110">
    <property type="entry name" value="DnaJ domain"/>
    <property type="match status" value="1"/>
</dbReference>
<dbReference type="PROSITE" id="PS50076">
    <property type="entry name" value="DNAJ_2"/>
    <property type="match status" value="1"/>
</dbReference>
<gene>
    <name evidence="2" type="ORF">NCR95_04885</name>
</gene>
<dbReference type="SMART" id="SM00271">
    <property type="entry name" value="DnaJ"/>
    <property type="match status" value="1"/>
</dbReference>
<dbReference type="InterPro" id="IPR036869">
    <property type="entry name" value="J_dom_sf"/>
</dbReference>
<protein>
    <submittedName>
        <fullName evidence="2">DnaJ domain-containing protein</fullName>
    </submittedName>
</protein>
<evidence type="ECO:0000313" key="2">
    <source>
        <dbReference type="EMBL" id="MCL9819506.1"/>
    </source>
</evidence>
<accession>A0ABT0TUA0</accession>
<dbReference type="Proteomes" id="UP001057522">
    <property type="component" value="Unassembled WGS sequence"/>
</dbReference>